<dbReference type="GO" id="GO:0016301">
    <property type="term" value="F:kinase activity"/>
    <property type="evidence" value="ECO:0007669"/>
    <property type="project" value="UniProtKB-KW"/>
</dbReference>
<keyword evidence="1" id="KW-0808">Transferase</keyword>
<dbReference type="PANTHER" id="PTHR43095:SF2">
    <property type="entry name" value="GLUCONOKINASE"/>
    <property type="match status" value="1"/>
</dbReference>
<dbReference type="Pfam" id="PF00370">
    <property type="entry name" value="FGGY_N"/>
    <property type="match status" value="1"/>
</dbReference>
<dbReference type="Pfam" id="PF02782">
    <property type="entry name" value="FGGY_C"/>
    <property type="match status" value="1"/>
</dbReference>
<evidence type="ECO:0000259" key="4">
    <source>
        <dbReference type="Pfam" id="PF02782"/>
    </source>
</evidence>
<proteinExistence type="predicted"/>
<accession>A0A832AUA3</accession>
<feature type="domain" description="Carbohydrate kinase FGGY N-terminal" evidence="3">
    <location>
        <begin position="5"/>
        <end position="240"/>
    </location>
</feature>
<evidence type="ECO:0000256" key="1">
    <source>
        <dbReference type="ARBA" id="ARBA00022679"/>
    </source>
</evidence>
<evidence type="ECO:0000313" key="5">
    <source>
        <dbReference type="EMBL" id="HFQ78368.1"/>
    </source>
</evidence>
<reference evidence="5" key="1">
    <citation type="journal article" date="2020" name="mSystems">
        <title>Genome- and Community-Level Interaction Insights into Carbon Utilization and Element Cycling Functions of Hydrothermarchaeota in Hydrothermal Sediment.</title>
        <authorList>
            <person name="Zhou Z."/>
            <person name="Liu Y."/>
            <person name="Xu W."/>
            <person name="Pan J."/>
            <person name="Luo Z.H."/>
            <person name="Li M."/>
        </authorList>
    </citation>
    <scope>NUCLEOTIDE SEQUENCE</scope>
    <source>
        <strain evidence="5">SpSt-629</strain>
    </source>
</reference>
<evidence type="ECO:0008006" key="6">
    <source>
        <dbReference type="Google" id="ProtNLM"/>
    </source>
</evidence>
<evidence type="ECO:0000256" key="2">
    <source>
        <dbReference type="ARBA" id="ARBA00022777"/>
    </source>
</evidence>
<sequence length="484" mass="54769">MKQLFIGIDLGSSGIRVEVYDIEGNLVAMGKESIHNQTCEEWLRALEASVPNIVKECTDCEKHVSVTSTSGTLIGVNRYGEVIHGPIMYYERIDEWYEKIKNYSSIKKLNEKGVKIDQTSPPVKILKLKIEHHDIYSNVHWFISPTTYLLYKLYYDEGEIWEDVYMDYTNALKFGIDITSSPPTWFYPLYDELGIDADKLPKLAPVGEAIGIAKSRFAEKIGLKNARLYQGLTDGNAAAIAGGAIDIGDINMYIGTTTVPKIVVDRIVTHPALYYHIHPIKGYLAGSATGFTGAFLSWYSEKVLGMPLDKASEYVEKVKAGSEYMFFPYGDRGPTYNPLLEPAITGIKISDEPREILLGRFIRSIMLGITLLENYFIELFRELFSIDTNCVNLTGGGTKSKIWNKIRASVYGKKIIVHGDLVGTGVIIPLLIRNRFYSSIDEVKRMFLKPIDTVEPDEALVEVYRPYKDAFIRRWLKLQDLYRA</sequence>
<protein>
    <recommendedName>
        <fullName evidence="6">Carbohydrate kinase</fullName>
    </recommendedName>
</protein>
<dbReference type="InterPro" id="IPR018484">
    <property type="entry name" value="FGGY_N"/>
</dbReference>
<dbReference type="InterPro" id="IPR043129">
    <property type="entry name" value="ATPase_NBD"/>
</dbReference>
<dbReference type="Gene3D" id="3.30.420.40">
    <property type="match status" value="2"/>
</dbReference>
<dbReference type="EMBL" id="DTAU01000033">
    <property type="protein sequence ID" value="HFQ78368.1"/>
    <property type="molecule type" value="Genomic_DNA"/>
</dbReference>
<evidence type="ECO:0000259" key="3">
    <source>
        <dbReference type="Pfam" id="PF00370"/>
    </source>
</evidence>
<name>A0A832AUA3_9CREN</name>
<keyword evidence="2" id="KW-0418">Kinase</keyword>
<gene>
    <name evidence="5" type="ORF">ENT99_01515</name>
</gene>
<dbReference type="SUPFAM" id="SSF53067">
    <property type="entry name" value="Actin-like ATPase domain"/>
    <property type="match status" value="2"/>
</dbReference>
<feature type="domain" description="Carbohydrate kinase FGGY C-terminal" evidence="4">
    <location>
        <begin position="329"/>
        <end position="420"/>
    </location>
</feature>
<organism evidence="5">
    <name type="scientific">Ignisphaera aggregans</name>
    <dbReference type="NCBI Taxonomy" id="334771"/>
    <lineage>
        <taxon>Archaea</taxon>
        <taxon>Thermoproteota</taxon>
        <taxon>Thermoprotei</taxon>
        <taxon>Desulfurococcales</taxon>
        <taxon>Desulfurococcaceae</taxon>
        <taxon>Ignisphaera</taxon>
    </lineage>
</organism>
<dbReference type="GO" id="GO:0005975">
    <property type="term" value="P:carbohydrate metabolic process"/>
    <property type="evidence" value="ECO:0007669"/>
    <property type="project" value="InterPro"/>
</dbReference>
<dbReference type="InterPro" id="IPR018485">
    <property type="entry name" value="FGGY_C"/>
</dbReference>
<dbReference type="PANTHER" id="PTHR43095">
    <property type="entry name" value="SUGAR KINASE"/>
    <property type="match status" value="1"/>
</dbReference>
<comment type="caution">
    <text evidence="5">The sequence shown here is derived from an EMBL/GenBank/DDBJ whole genome shotgun (WGS) entry which is preliminary data.</text>
</comment>
<dbReference type="AlphaFoldDB" id="A0A832AUA3"/>
<dbReference type="InterPro" id="IPR050406">
    <property type="entry name" value="FGGY_Carb_Kinase"/>
</dbReference>